<protein>
    <submittedName>
        <fullName evidence="1">Uncharacterized protein</fullName>
    </submittedName>
</protein>
<comment type="caution">
    <text evidence="1">The sequence shown here is derived from an EMBL/GenBank/DDBJ whole genome shotgun (WGS) entry which is preliminary data.</text>
</comment>
<dbReference type="Proteomes" id="UP000216352">
    <property type="component" value="Unassembled WGS sequence"/>
</dbReference>
<sequence>MTTLRSFGCITRVKRQGKVTAIKASYPTPVETFSQWGRP</sequence>
<evidence type="ECO:0000313" key="2">
    <source>
        <dbReference type="Proteomes" id="UP000216352"/>
    </source>
</evidence>
<reference evidence="1 2" key="1">
    <citation type="journal article" date="2017" name="BMC Genomics">
        <title>Comparative genomic and phylogenomic analyses of the Bifidobacteriaceae family.</title>
        <authorList>
            <person name="Lugli G.A."/>
            <person name="Milani C."/>
            <person name="Turroni F."/>
            <person name="Duranti S."/>
            <person name="Mancabelli L."/>
            <person name="Mangifesta M."/>
            <person name="Ferrario C."/>
            <person name="Modesto M."/>
            <person name="Mattarelli P."/>
            <person name="Jiri K."/>
            <person name="van Sinderen D."/>
            <person name="Ventura M."/>
        </authorList>
    </citation>
    <scope>NUCLEOTIDE SEQUENCE [LARGE SCALE GENOMIC DNA]</scope>
    <source>
        <strain evidence="1 2">DSM 28807</strain>
    </source>
</reference>
<name>A0A261FWE4_9BIFI</name>
<gene>
    <name evidence="1" type="ORF">BLEM_0341</name>
</gene>
<keyword evidence="2" id="KW-1185">Reference proteome</keyword>
<organism evidence="1 2">
    <name type="scientific">Bifidobacterium lemurum</name>
    <dbReference type="NCBI Taxonomy" id="1603886"/>
    <lineage>
        <taxon>Bacteria</taxon>
        <taxon>Bacillati</taxon>
        <taxon>Actinomycetota</taxon>
        <taxon>Actinomycetes</taxon>
        <taxon>Bifidobacteriales</taxon>
        <taxon>Bifidobacteriaceae</taxon>
        <taxon>Bifidobacterium</taxon>
    </lineage>
</organism>
<accession>A0A261FWE4</accession>
<proteinExistence type="predicted"/>
<dbReference type="EMBL" id="MWWX01000002">
    <property type="protein sequence ID" value="OZG63076.1"/>
    <property type="molecule type" value="Genomic_DNA"/>
</dbReference>
<dbReference type="AlphaFoldDB" id="A0A261FWE4"/>
<evidence type="ECO:0000313" key="1">
    <source>
        <dbReference type="EMBL" id="OZG63076.1"/>
    </source>
</evidence>